<evidence type="ECO:0000256" key="6">
    <source>
        <dbReference type="ARBA" id="ARBA00022714"/>
    </source>
</evidence>
<name>A0A9E7IB51_9LILI</name>
<dbReference type="InterPro" id="IPR007785">
    <property type="entry name" value="Anamorsin"/>
</dbReference>
<sequence length="336" mass="36073">SLAGSHWLPTSAFPAAVRHAGAQASPLPDTRLPSHVAPYRPRVLADHVLVRSVNLDRSLLQDIMGRKSSALLLTDDVALPLHAILSAVRDAGAEAVPEDDVVVITQCESLEGKLPIMTASLDVVVTAWNKPELVGEHWLQEIGRVLKPGGEFILQSILSSGILEKPSSTMELKLLMQGFLDVQSLEMKPFLSAGNVQSITIKGKKASWTTGSSFPLKKATSMVPKIKIDDESDLIDEDSLLTEEDLKKPQLPAFGDCEVGSTRKACKNCTCGRAQEEEKLQKVGLTAEQINNPQSVCGSCGLGDAFRCGGCPYRGLPPFKLGEKVSVPGNFLVADI</sequence>
<evidence type="ECO:0000256" key="9">
    <source>
        <dbReference type="ARBA" id="ARBA00023014"/>
    </source>
</evidence>
<keyword evidence="13" id="KW-1185">Reference proteome</keyword>
<dbReference type="GO" id="GO:0046872">
    <property type="term" value="F:metal ion binding"/>
    <property type="evidence" value="ECO:0007669"/>
    <property type="project" value="UniProtKB-KW"/>
</dbReference>
<evidence type="ECO:0000256" key="10">
    <source>
        <dbReference type="ARBA" id="ARBA00023128"/>
    </source>
</evidence>
<evidence type="ECO:0000256" key="4">
    <source>
        <dbReference type="ARBA" id="ARBA00022485"/>
    </source>
</evidence>
<proteinExistence type="inferred from homology"/>
<keyword evidence="9" id="KW-0411">Iron-sulfur</keyword>
<evidence type="ECO:0000256" key="8">
    <source>
        <dbReference type="ARBA" id="ARBA00023004"/>
    </source>
</evidence>
<dbReference type="InterPro" id="IPR029063">
    <property type="entry name" value="SAM-dependent_MTases_sf"/>
</dbReference>
<reference evidence="12" key="1">
    <citation type="submission" date="2022-05" db="EMBL/GenBank/DDBJ databases">
        <title>The Musa troglodytarum L. genome provides insights into the mechanism of non-climacteric behaviour and enrichment of carotenoids.</title>
        <authorList>
            <person name="Wang J."/>
        </authorList>
    </citation>
    <scope>NUCLEOTIDE SEQUENCE</scope>
    <source>
        <tissue evidence="12">Leaf</tissue>
    </source>
</reference>
<keyword evidence="5" id="KW-0963">Cytoplasm</keyword>
<dbReference type="GO" id="GO:0051539">
    <property type="term" value="F:4 iron, 4 sulfur cluster binding"/>
    <property type="evidence" value="ECO:0007669"/>
    <property type="project" value="UniProtKB-KW"/>
</dbReference>
<keyword evidence="8" id="KW-0408">Iron</keyword>
<dbReference type="PANTHER" id="PTHR13273:SF14">
    <property type="entry name" value="ANAMORSIN"/>
    <property type="match status" value="1"/>
</dbReference>
<gene>
    <name evidence="12" type="ORF">MUK42_14185</name>
</gene>
<dbReference type="AlphaFoldDB" id="A0A9E7IB51"/>
<dbReference type="PANTHER" id="PTHR13273">
    <property type="entry name" value="ANAMORSIN"/>
    <property type="match status" value="1"/>
</dbReference>
<evidence type="ECO:0000256" key="5">
    <source>
        <dbReference type="ARBA" id="ARBA00022490"/>
    </source>
</evidence>
<dbReference type="Pfam" id="PF05093">
    <property type="entry name" value="CIAPIN1"/>
    <property type="match status" value="1"/>
</dbReference>
<dbReference type="GO" id="GO:0051537">
    <property type="term" value="F:2 iron, 2 sulfur cluster binding"/>
    <property type="evidence" value="ECO:0007669"/>
    <property type="project" value="UniProtKB-KW"/>
</dbReference>
<evidence type="ECO:0000256" key="2">
    <source>
        <dbReference type="ARBA" id="ARBA00004496"/>
    </source>
</evidence>
<evidence type="ECO:0000259" key="11">
    <source>
        <dbReference type="Pfam" id="PF05093"/>
    </source>
</evidence>
<evidence type="ECO:0000313" key="13">
    <source>
        <dbReference type="Proteomes" id="UP001055439"/>
    </source>
</evidence>
<dbReference type="HAMAP" id="MF_03115">
    <property type="entry name" value="Anamorsin"/>
    <property type="match status" value="1"/>
</dbReference>
<dbReference type="GO" id="GO:0005737">
    <property type="term" value="C:cytoplasm"/>
    <property type="evidence" value="ECO:0007669"/>
    <property type="project" value="UniProtKB-SubCell"/>
</dbReference>
<evidence type="ECO:0000256" key="1">
    <source>
        <dbReference type="ARBA" id="ARBA00001966"/>
    </source>
</evidence>
<comment type="similarity">
    <text evidence="3">Belongs to the anamorsin family.</text>
</comment>
<comment type="cofactor">
    <cofactor evidence="1">
        <name>[4Fe-4S] cluster</name>
        <dbReference type="ChEBI" id="CHEBI:49883"/>
    </cofactor>
</comment>
<dbReference type="OrthoDB" id="311633at2759"/>
<accession>A0A9E7IB51</accession>
<dbReference type="GO" id="GO:0016226">
    <property type="term" value="P:iron-sulfur cluster assembly"/>
    <property type="evidence" value="ECO:0007669"/>
    <property type="project" value="InterPro"/>
</dbReference>
<evidence type="ECO:0000313" key="12">
    <source>
        <dbReference type="EMBL" id="URE48536.1"/>
    </source>
</evidence>
<evidence type="ECO:0000256" key="7">
    <source>
        <dbReference type="ARBA" id="ARBA00022723"/>
    </source>
</evidence>
<dbReference type="Gene3D" id="3.40.50.150">
    <property type="entry name" value="Vaccinia Virus protein VP39"/>
    <property type="match status" value="1"/>
</dbReference>
<keyword evidence="4" id="KW-0004">4Fe-4S</keyword>
<dbReference type="InterPro" id="IPR046408">
    <property type="entry name" value="CIAPIN1"/>
</dbReference>
<dbReference type="EMBL" id="CP097511">
    <property type="protein sequence ID" value="URE48536.1"/>
    <property type="molecule type" value="Genomic_DNA"/>
</dbReference>
<feature type="non-terminal residue" evidence="12">
    <location>
        <position position="1"/>
    </location>
</feature>
<organism evidence="12 13">
    <name type="scientific">Musa troglodytarum</name>
    <name type="common">fe'i banana</name>
    <dbReference type="NCBI Taxonomy" id="320322"/>
    <lineage>
        <taxon>Eukaryota</taxon>
        <taxon>Viridiplantae</taxon>
        <taxon>Streptophyta</taxon>
        <taxon>Embryophyta</taxon>
        <taxon>Tracheophyta</taxon>
        <taxon>Spermatophyta</taxon>
        <taxon>Magnoliopsida</taxon>
        <taxon>Liliopsida</taxon>
        <taxon>Zingiberales</taxon>
        <taxon>Musaceae</taxon>
        <taxon>Musa</taxon>
    </lineage>
</organism>
<dbReference type="Proteomes" id="UP001055439">
    <property type="component" value="Chromosome 9"/>
</dbReference>
<feature type="domain" description="Anamorsin C-terminal" evidence="11">
    <location>
        <begin position="278"/>
        <end position="327"/>
    </location>
</feature>
<dbReference type="SUPFAM" id="SSF53335">
    <property type="entry name" value="S-adenosyl-L-methionine-dependent methyltransferases"/>
    <property type="match status" value="1"/>
</dbReference>
<comment type="subcellular location">
    <subcellularLocation>
        <location evidence="2">Cytoplasm</location>
    </subcellularLocation>
</comment>
<protein>
    <recommendedName>
        <fullName evidence="11">Anamorsin C-terminal domain-containing protein</fullName>
    </recommendedName>
</protein>
<keyword evidence="10" id="KW-0496">Mitochondrion</keyword>
<evidence type="ECO:0000256" key="3">
    <source>
        <dbReference type="ARBA" id="ARBA00008169"/>
    </source>
</evidence>
<keyword evidence="7" id="KW-0479">Metal-binding</keyword>
<keyword evidence="6" id="KW-0001">2Fe-2S</keyword>